<dbReference type="Proteomes" id="UP001314170">
    <property type="component" value="Unassembled WGS sequence"/>
</dbReference>
<keyword evidence="2" id="KW-1185">Reference proteome</keyword>
<organism evidence="1 2">
    <name type="scientific">Dovyalis caffra</name>
    <dbReference type="NCBI Taxonomy" id="77055"/>
    <lineage>
        <taxon>Eukaryota</taxon>
        <taxon>Viridiplantae</taxon>
        <taxon>Streptophyta</taxon>
        <taxon>Embryophyta</taxon>
        <taxon>Tracheophyta</taxon>
        <taxon>Spermatophyta</taxon>
        <taxon>Magnoliopsida</taxon>
        <taxon>eudicotyledons</taxon>
        <taxon>Gunneridae</taxon>
        <taxon>Pentapetalae</taxon>
        <taxon>rosids</taxon>
        <taxon>fabids</taxon>
        <taxon>Malpighiales</taxon>
        <taxon>Salicaceae</taxon>
        <taxon>Flacourtieae</taxon>
        <taxon>Dovyalis</taxon>
    </lineage>
</organism>
<accession>A0AAV1QWA1</accession>
<comment type="caution">
    <text evidence="1">The sequence shown here is derived from an EMBL/GenBank/DDBJ whole genome shotgun (WGS) entry which is preliminary data.</text>
</comment>
<proteinExistence type="predicted"/>
<name>A0AAV1QWA1_9ROSI</name>
<evidence type="ECO:0000313" key="1">
    <source>
        <dbReference type="EMBL" id="CAK7326072.1"/>
    </source>
</evidence>
<reference evidence="1 2" key="1">
    <citation type="submission" date="2024-01" db="EMBL/GenBank/DDBJ databases">
        <authorList>
            <person name="Waweru B."/>
        </authorList>
    </citation>
    <scope>NUCLEOTIDE SEQUENCE [LARGE SCALE GENOMIC DNA]</scope>
</reference>
<protein>
    <submittedName>
        <fullName evidence="1">Uncharacterized protein</fullName>
    </submittedName>
</protein>
<dbReference type="EMBL" id="CAWUPB010000851">
    <property type="protein sequence ID" value="CAK7326072.1"/>
    <property type="molecule type" value="Genomic_DNA"/>
</dbReference>
<evidence type="ECO:0000313" key="2">
    <source>
        <dbReference type="Proteomes" id="UP001314170"/>
    </source>
</evidence>
<dbReference type="AlphaFoldDB" id="A0AAV1QWA1"/>
<sequence>MAPLFIYRLSRYQAFENDSTELLALENALQTLGSSDTTATCEVINNFGPKPTTKDDSALERS</sequence>
<gene>
    <name evidence="1" type="ORF">DCAF_LOCUS3767</name>
</gene>